<dbReference type="AlphaFoldDB" id="A0A0C1Q5F6"/>
<sequence>MEYQYLIKAVDHAPFIIIILGLMIAWHGYYARWLLISYGILETLDHLIHLEIRSWLTHFYIMNSLIIIVFMFPILLRRPIALFIFRKTGREYFAIVGNRQGLSKYEVIILWLMASTAVVNFITWIEVICYKYWIIDYVYIKFHFRDYYMVSVHLVTLAAMYSYSFYTFISKSQIKKVHR</sequence>
<gene>
    <name evidence="2" type="ORF">JF50_22890</name>
</gene>
<keyword evidence="1" id="KW-0472">Membrane</keyword>
<reference evidence="2 3" key="1">
    <citation type="submission" date="2014-12" db="EMBL/GenBank/DDBJ databases">
        <title>Draft Genome Sequence of Pseudoalteromonas luteoviolacea HI1.</title>
        <authorList>
            <person name="Asahina A.Y."/>
            <person name="Hadfield M.G."/>
        </authorList>
    </citation>
    <scope>NUCLEOTIDE SEQUENCE [LARGE SCALE GENOMIC DNA]</scope>
    <source>
        <strain evidence="2 3">HI1</strain>
    </source>
</reference>
<feature type="transmembrane region" description="Helical" evidence="1">
    <location>
        <begin position="12"/>
        <end position="35"/>
    </location>
</feature>
<protein>
    <submittedName>
        <fullName evidence="2">Uncharacterized protein</fullName>
    </submittedName>
</protein>
<keyword evidence="1" id="KW-1133">Transmembrane helix</keyword>
<evidence type="ECO:0000313" key="3">
    <source>
        <dbReference type="Proteomes" id="UP000031327"/>
    </source>
</evidence>
<organism evidence="2 3">
    <name type="scientific">Pseudoalteromonas luteoviolacea</name>
    <dbReference type="NCBI Taxonomy" id="43657"/>
    <lineage>
        <taxon>Bacteria</taxon>
        <taxon>Pseudomonadati</taxon>
        <taxon>Pseudomonadota</taxon>
        <taxon>Gammaproteobacteria</taxon>
        <taxon>Alteromonadales</taxon>
        <taxon>Pseudoalteromonadaceae</taxon>
        <taxon>Pseudoalteromonas</taxon>
    </lineage>
</organism>
<evidence type="ECO:0000313" key="2">
    <source>
        <dbReference type="EMBL" id="KID54740.1"/>
    </source>
</evidence>
<dbReference type="Proteomes" id="UP000031327">
    <property type="component" value="Unassembled WGS sequence"/>
</dbReference>
<name>A0A0C1Q5F6_9GAMM</name>
<dbReference type="EMBL" id="JWIC01000010">
    <property type="protein sequence ID" value="KID54740.1"/>
    <property type="molecule type" value="Genomic_DNA"/>
</dbReference>
<feature type="transmembrane region" description="Helical" evidence="1">
    <location>
        <begin position="108"/>
        <end position="135"/>
    </location>
</feature>
<evidence type="ECO:0000256" key="1">
    <source>
        <dbReference type="SAM" id="Phobius"/>
    </source>
</evidence>
<feature type="transmembrane region" description="Helical" evidence="1">
    <location>
        <begin position="147"/>
        <end position="169"/>
    </location>
</feature>
<accession>A0A0C1Q5F6</accession>
<proteinExistence type="predicted"/>
<comment type="caution">
    <text evidence="2">The sequence shown here is derived from an EMBL/GenBank/DDBJ whole genome shotgun (WGS) entry which is preliminary data.</text>
</comment>
<dbReference type="RefSeq" id="WP_039611639.1">
    <property type="nucleotide sequence ID" value="NZ_JWIC01000010.1"/>
</dbReference>
<feature type="transmembrane region" description="Helical" evidence="1">
    <location>
        <begin position="55"/>
        <end position="76"/>
    </location>
</feature>
<dbReference type="OrthoDB" id="9959941at2"/>
<keyword evidence="1" id="KW-0812">Transmembrane</keyword>